<keyword evidence="9" id="KW-0830">Ubiquinone</keyword>
<keyword evidence="9" id="KW-0679">Respiratory chain</keyword>
<sequence length="113" mass="13348">MVFVLYLVMVFTLFFLCLFYIGNFFLSDKEGSKIKISSFESGFSTLSRVQNSFSVHFFVMMLMFVIFDLEIVMFLGVLVSDMSSFLSFLFLLLFIVGGFYMEWWYGKLVWLIF</sequence>
<comment type="catalytic activity">
    <reaction evidence="8 9">
        <text>a ubiquinone + NADH + 5 H(+)(in) = a ubiquinol + NAD(+) + 4 H(+)(out)</text>
        <dbReference type="Rhea" id="RHEA:29091"/>
        <dbReference type="Rhea" id="RHEA-COMP:9565"/>
        <dbReference type="Rhea" id="RHEA-COMP:9566"/>
        <dbReference type="ChEBI" id="CHEBI:15378"/>
        <dbReference type="ChEBI" id="CHEBI:16389"/>
        <dbReference type="ChEBI" id="CHEBI:17976"/>
        <dbReference type="ChEBI" id="CHEBI:57540"/>
        <dbReference type="ChEBI" id="CHEBI:57945"/>
        <dbReference type="EC" id="7.1.1.2"/>
    </reaction>
</comment>
<dbReference type="InterPro" id="IPR038430">
    <property type="entry name" value="NDAH_ubi_oxred_su3_sf"/>
</dbReference>
<name>X2CTB6_9BILA</name>
<dbReference type="EMBL" id="KF534714">
    <property type="protein sequence ID" value="AGZ90405.1"/>
    <property type="molecule type" value="Genomic_DNA"/>
</dbReference>
<comment type="similarity">
    <text evidence="2 9">Belongs to the complex I subunit 3 family.</text>
</comment>
<proteinExistence type="inferred from homology"/>
<comment type="function">
    <text evidence="9">Core subunit of the mitochondrial membrane respiratory chain NADH dehydrogenase (Complex I) which catalyzes electron transfer from NADH through the respiratory chain, using ubiquinone as an electron acceptor. Essential for the catalytic activity of complex I.</text>
</comment>
<keyword evidence="9" id="KW-1278">Translocase</keyword>
<keyword evidence="9" id="KW-0249">Electron transport</keyword>
<keyword evidence="7 9" id="KW-0472">Membrane</keyword>
<keyword evidence="5 9" id="KW-0812">Transmembrane</keyword>
<keyword evidence="4 9" id="KW-0813">Transport</keyword>
<dbReference type="Gene3D" id="1.20.58.1610">
    <property type="entry name" value="NADH:ubiquinone/plastoquinone oxidoreductase, chain 3"/>
    <property type="match status" value="1"/>
</dbReference>
<geneLocation type="mitochondrion" evidence="10"/>
<dbReference type="AlphaFoldDB" id="X2CTB6"/>
<dbReference type="InterPro" id="IPR000440">
    <property type="entry name" value="NADH_UbQ/plastoQ_OxRdtase_su3"/>
</dbReference>
<dbReference type="GO" id="GO:0008137">
    <property type="term" value="F:NADH dehydrogenase (ubiquinone) activity"/>
    <property type="evidence" value="ECO:0007669"/>
    <property type="project" value="UniProtKB-UniRule"/>
</dbReference>
<gene>
    <name evidence="10" type="primary">nad3</name>
</gene>
<evidence type="ECO:0000256" key="3">
    <source>
        <dbReference type="ARBA" id="ARBA00021007"/>
    </source>
</evidence>
<keyword evidence="9 10" id="KW-0496">Mitochondrion</keyword>
<dbReference type="EC" id="7.1.1.2" evidence="9"/>
<feature type="transmembrane region" description="Helical" evidence="9">
    <location>
        <begin position="85"/>
        <end position="105"/>
    </location>
</feature>
<organism evidence="10">
    <name type="scientific">Rhigonema thysanophora</name>
    <dbReference type="NCBI Taxonomy" id="435730"/>
    <lineage>
        <taxon>Eukaryota</taxon>
        <taxon>Metazoa</taxon>
        <taxon>Ecdysozoa</taxon>
        <taxon>Nematoda</taxon>
        <taxon>Chromadorea</taxon>
        <taxon>Rhabditida</taxon>
        <taxon>Spirurina</taxon>
        <taxon>Rhigonematomorpha</taxon>
        <taxon>Rhigonematoidea</taxon>
        <taxon>Rhigonematidae</taxon>
        <taxon>Rhigonema</taxon>
    </lineage>
</organism>
<dbReference type="GO" id="GO:0031966">
    <property type="term" value="C:mitochondrial membrane"/>
    <property type="evidence" value="ECO:0007669"/>
    <property type="project" value="UniProtKB-SubCell"/>
</dbReference>
<evidence type="ECO:0000256" key="7">
    <source>
        <dbReference type="ARBA" id="ARBA00023136"/>
    </source>
</evidence>
<comment type="subcellular location">
    <subcellularLocation>
        <location evidence="1">Membrane</location>
    </subcellularLocation>
    <subcellularLocation>
        <location evidence="9">Mitochondrion membrane</location>
        <topology evidence="9">Multi-pass membrane protein</topology>
    </subcellularLocation>
</comment>
<reference evidence="10" key="1">
    <citation type="journal article" date="2014" name="Zool. Scr.">
        <title>Phylogeny of Rhigonematomorpha based on the complete mitochondrial genome of Rhigonema thysanophora (Nematoda: Chromadorea).</title>
        <authorList>
            <person name="Kim T."/>
            <person name="Kim J."/>
            <person name="Cho S."/>
            <person name="Min G.-S."/>
            <person name="Park C."/>
            <person name="Carreno R.A."/>
            <person name="Nadler S.A."/>
            <person name="Park J.-K."/>
        </authorList>
    </citation>
    <scope>NUCLEOTIDE SEQUENCE</scope>
</reference>
<protein>
    <recommendedName>
        <fullName evidence="3 9">NADH-ubiquinone oxidoreductase chain 3</fullName>
        <ecNumber evidence="9">7.1.1.2</ecNumber>
    </recommendedName>
</protein>
<dbReference type="Pfam" id="PF00507">
    <property type="entry name" value="Oxidored_q4"/>
    <property type="match status" value="1"/>
</dbReference>
<evidence type="ECO:0000256" key="6">
    <source>
        <dbReference type="ARBA" id="ARBA00022989"/>
    </source>
</evidence>
<feature type="transmembrane region" description="Helical" evidence="9">
    <location>
        <begin position="57"/>
        <end position="79"/>
    </location>
</feature>
<evidence type="ECO:0000256" key="9">
    <source>
        <dbReference type="RuleBase" id="RU003640"/>
    </source>
</evidence>
<evidence type="ECO:0000256" key="2">
    <source>
        <dbReference type="ARBA" id="ARBA00008472"/>
    </source>
</evidence>
<keyword evidence="9" id="KW-0520">NAD</keyword>
<dbReference type="GO" id="GO:0030964">
    <property type="term" value="C:NADH dehydrogenase complex"/>
    <property type="evidence" value="ECO:0007669"/>
    <property type="project" value="TreeGrafter"/>
</dbReference>
<dbReference type="PANTHER" id="PTHR11058:SF9">
    <property type="entry name" value="NADH-UBIQUINONE OXIDOREDUCTASE CHAIN 3"/>
    <property type="match status" value="1"/>
</dbReference>
<dbReference type="PANTHER" id="PTHR11058">
    <property type="entry name" value="NADH-UBIQUINONE OXIDOREDUCTASE CHAIN 3"/>
    <property type="match status" value="1"/>
</dbReference>
<evidence type="ECO:0000256" key="1">
    <source>
        <dbReference type="ARBA" id="ARBA00004370"/>
    </source>
</evidence>
<feature type="transmembrane region" description="Helical" evidence="9">
    <location>
        <begin position="6"/>
        <end position="26"/>
    </location>
</feature>
<accession>X2CTB6</accession>
<keyword evidence="6 9" id="KW-1133">Transmembrane helix</keyword>
<evidence type="ECO:0000313" key="10">
    <source>
        <dbReference type="EMBL" id="AGZ90405.1"/>
    </source>
</evidence>
<evidence type="ECO:0000256" key="4">
    <source>
        <dbReference type="ARBA" id="ARBA00022448"/>
    </source>
</evidence>
<evidence type="ECO:0000256" key="5">
    <source>
        <dbReference type="ARBA" id="ARBA00022692"/>
    </source>
</evidence>
<evidence type="ECO:0000256" key="8">
    <source>
        <dbReference type="ARBA" id="ARBA00049551"/>
    </source>
</evidence>